<evidence type="ECO:0000313" key="2">
    <source>
        <dbReference type="Proteomes" id="UP000799640"/>
    </source>
</evidence>
<organism evidence="1 2">
    <name type="scientific">Trichodelitschia bisporula</name>
    <dbReference type="NCBI Taxonomy" id="703511"/>
    <lineage>
        <taxon>Eukaryota</taxon>
        <taxon>Fungi</taxon>
        <taxon>Dikarya</taxon>
        <taxon>Ascomycota</taxon>
        <taxon>Pezizomycotina</taxon>
        <taxon>Dothideomycetes</taxon>
        <taxon>Dothideomycetes incertae sedis</taxon>
        <taxon>Phaeotrichales</taxon>
        <taxon>Phaeotrichaceae</taxon>
        <taxon>Trichodelitschia</taxon>
    </lineage>
</organism>
<reference evidence="1" key="1">
    <citation type="journal article" date="2020" name="Stud. Mycol.">
        <title>101 Dothideomycetes genomes: a test case for predicting lifestyles and emergence of pathogens.</title>
        <authorList>
            <person name="Haridas S."/>
            <person name="Albert R."/>
            <person name="Binder M."/>
            <person name="Bloem J."/>
            <person name="Labutti K."/>
            <person name="Salamov A."/>
            <person name="Andreopoulos B."/>
            <person name="Baker S."/>
            <person name="Barry K."/>
            <person name="Bills G."/>
            <person name="Bluhm B."/>
            <person name="Cannon C."/>
            <person name="Castanera R."/>
            <person name="Culley D."/>
            <person name="Daum C."/>
            <person name="Ezra D."/>
            <person name="Gonzalez J."/>
            <person name="Henrissat B."/>
            <person name="Kuo A."/>
            <person name="Liang C."/>
            <person name="Lipzen A."/>
            <person name="Lutzoni F."/>
            <person name="Magnuson J."/>
            <person name="Mondo S."/>
            <person name="Nolan M."/>
            <person name="Ohm R."/>
            <person name="Pangilinan J."/>
            <person name="Park H.-J."/>
            <person name="Ramirez L."/>
            <person name="Alfaro M."/>
            <person name="Sun H."/>
            <person name="Tritt A."/>
            <person name="Yoshinaga Y."/>
            <person name="Zwiers L.-H."/>
            <person name="Turgeon B."/>
            <person name="Goodwin S."/>
            <person name="Spatafora J."/>
            <person name="Crous P."/>
            <person name="Grigoriev I."/>
        </authorList>
    </citation>
    <scope>NUCLEOTIDE SEQUENCE</scope>
    <source>
        <strain evidence="1">CBS 262.69</strain>
    </source>
</reference>
<dbReference type="AlphaFoldDB" id="A0A6G1IAN6"/>
<sequence>MNLHIKFLGNAPLPIVCGVGGCEAEFPPTHFLPITALGNRKQLVLEDDGSVRLSRSLMDLIFGDALQRFNGKPFRVTAIFWD</sequence>
<name>A0A6G1IAN6_9PEZI</name>
<protein>
    <submittedName>
        <fullName evidence="1">Uncharacterized protein</fullName>
    </submittedName>
</protein>
<dbReference type="EMBL" id="ML996687">
    <property type="protein sequence ID" value="KAF2405332.1"/>
    <property type="molecule type" value="Genomic_DNA"/>
</dbReference>
<gene>
    <name evidence="1" type="ORF">EJ06DRAFT_525861</name>
</gene>
<accession>A0A6G1IAN6</accession>
<proteinExistence type="predicted"/>
<dbReference type="Proteomes" id="UP000799640">
    <property type="component" value="Unassembled WGS sequence"/>
</dbReference>
<dbReference type="PROSITE" id="PS51257">
    <property type="entry name" value="PROKAR_LIPOPROTEIN"/>
    <property type="match status" value="1"/>
</dbReference>
<evidence type="ECO:0000313" key="1">
    <source>
        <dbReference type="EMBL" id="KAF2405332.1"/>
    </source>
</evidence>
<keyword evidence="2" id="KW-1185">Reference proteome</keyword>